<feature type="domain" description="Calcineurin-like phosphoesterase" evidence="8">
    <location>
        <begin position="1"/>
        <end position="226"/>
    </location>
</feature>
<reference evidence="10" key="1">
    <citation type="submission" date="2019-09" db="EMBL/GenBank/DDBJ databases">
        <title>In-depth cultivation of the pig gut microbiome towards novel bacterial diversity and tailored functional studies.</title>
        <authorList>
            <person name="Wylensek D."/>
            <person name="Hitch T.C.A."/>
            <person name="Clavel T."/>
        </authorList>
    </citation>
    <scope>NUCLEOTIDE SEQUENCE</scope>
    <source>
        <strain evidence="10">RF-744-FAT-WT-3</strain>
    </source>
</reference>
<evidence type="ECO:0000313" key="10">
    <source>
        <dbReference type="EMBL" id="MST69608.1"/>
    </source>
</evidence>
<feature type="domain" description="Nuclease SbcCD subunit D C-terminal" evidence="9">
    <location>
        <begin position="277"/>
        <end position="369"/>
    </location>
</feature>
<keyword evidence="5 7" id="KW-0378">Hydrolase</keyword>
<dbReference type="GO" id="GO:0006260">
    <property type="term" value="P:DNA replication"/>
    <property type="evidence" value="ECO:0007669"/>
    <property type="project" value="UniProtKB-KW"/>
</dbReference>
<evidence type="ECO:0000256" key="3">
    <source>
        <dbReference type="ARBA" id="ARBA00013365"/>
    </source>
</evidence>
<dbReference type="Pfam" id="PF12320">
    <property type="entry name" value="SbcD_C"/>
    <property type="match status" value="1"/>
</dbReference>
<protein>
    <recommendedName>
        <fullName evidence="3 7">Nuclease SbcCD subunit D</fullName>
    </recommendedName>
</protein>
<evidence type="ECO:0000259" key="9">
    <source>
        <dbReference type="Pfam" id="PF12320"/>
    </source>
</evidence>
<dbReference type="InterPro" id="IPR004593">
    <property type="entry name" value="SbcD"/>
</dbReference>
<dbReference type="CDD" id="cd00840">
    <property type="entry name" value="MPP_Mre11_N"/>
    <property type="match status" value="1"/>
</dbReference>
<comment type="similarity">
    <text evidence="1 7">Belongs to the SbcD family.</text>
</comment>
<evidence type="ECO:0000259" key="8">
    <source>
        <dbReference type="Pfam" id="PF00149"/>
    </source>
</evidence>
<gene>
    <name evidence="7" type="primary">sbcD</name>
    <name evidence="10" type="ORF">FYJ66_08440</name>
</gene>
<dbReference type="InterPro" id="IPR004843">
    <property type="entry name" value="Calcineurin-like_PHP"/>
</dbReference>
<keyword evidence="7" id="KW-0255">Endonuclease</keyword>
<name>A0A6A8MAY6_9FIRM</name>
<keyword evidence="6 7" id="KW-0269">Exonuclease</keyword>
<dbReference type="InterPro" id="IPR026843">
    <property type="entry name" value="SbcD_C"/>
</dbReference>
<dbReference type="InterPro" id="IPR029052">
    <property type="entry name" value="Metallo-depent_PP-like"/>
</dbReference>
<evidence type="ECO:0000256" key="4">
    <source>
        <dbReference type="ARBA" id="ARBA00022722"/>
    </source>
</evidence>
<accession>A0A6A8MAY6</accession>
<dbReference type="Gene3D" id="3.60.21.10">
    <property type="match status" value="1"/>
</dbReference>
<comment type="function">
    <text evidence="7">SbcCD cleaves DNA hairpin structures. These structures can inhibit DNA replication and are intermediates in certain DNA recombination reactions. The complex acts as a 3'-&gt;5' double strand exonuclease that can open hairpins. It also has a 5' single-strand endonuclease activity.</text>
</comment>
<keyword evidence="7" id="KW-0233">DNA recombination</keyword>
<dbReference type="NCBIfam" id="TIGR00619">
    <property type="entry name" value="sbcd"/>
    <property type="match status" value="1"/>
</dbReference>
<dbReference type="GO" id="GO:0008408">
    <property type="term" value="F:3'-5' exonuclease activity"/>
    <property type="evidence" value="ECO:0007669"/>
    <property type="project" value="InterPro"/>
</dbReference>
<evidence type="ECO:0000256" key="1">
    <source>
        <dbReference type="ARBA" id="ARBA00010555"/>
    </source>
</evidence>
<dbReference type="RefSeq" id="WP_154573080.1">
    <property type="nucleotide sequence ID" value="NZ_VUNB01000007.1"/>
</dbReference>
<comment type="caution">
    <text evidence="10">The sequence shown here is derived from an EMBL/GenBank/DDBJ whole genome shotgun (WGS) entry which is preliminary data.</text>
</comment>
<dbReference type="SUPFAM" id="SSF56300">
    <property type="entry name" value="Metallo-dependent phosphatases"/>
    <property type="match status" value="1"/>
</dbReference>
<dbReference type="EMBL" id="VUNB01000007">
    <property type="protein sequence ID" value="MST69608.1"/>
    <property type="molecule type" value="Genomic_DNA"/>
</dbReference>
<evidence type="ECO:0000256" key="7">
    <source>
        <dbReference type="RuleBase" id="RU363069"/>
    </source>
</evidence>
<organism evidence="10">
    <name type="scientific">Baileyella intestinalis</name>
    <dbReference type="NCBI Taxonomy" id="2606709"/>
    <lineage>
        <taxon>Bacteria</taxon>
        <taxon>Bacillati</taxon>
        <taxon>Bacillota</taxon>
        <taxon>Clostridia</taxon>
        <taxon>Peptostreptococcales</taxon>
        <taxon>Anaerovoracaceae</taxon>
        <taxon>Baileyella</taxon>
    </lineage>
</organism>
<dbReference type="InterPro" id="IPR050535">
    <property type="entry name" value="DNA_Repair-Maintenance_Comp"/>
</dbReference>
<evidence type="ECO:0000256" key="2">
    <source>
        <dbReference type="ARBA" id="ARBA00011322"/>
    </source>
</evidence>
<dbReference type="GO" id="GO:0004519">
    <property type="term" value="F:endonuclease activity"/>
    <property type="evidence" value="ECO:0007669"/>
    <property type="project" value="UniProtKB-KW"/>
</dbReference>
<dbReference type="AlphaFoldDB" id="A0A6A8MAY6"/>
<evidence type="ECO:0000256" key="6">
    <source>
        <dbReference type="ARBA" id="ARBA00022839"/>
    </source>
</evidence>
<keyword evidence="7" id="KW-0235">DNA replication</keyword>
<proteinExistence type="inferred from homology"/>
<sequence>MKIFHLSDLHIGKKVYDFSMIPDQEYILNQILNLAEAEKPEAVILAGDIYDRTVPPAEAVSLMDSFLEKMAELCPAIFIISGNHDSPERLAFGGGLMEKSGVYISPVYNGTVKRVTLEDQWGPVDFYLLPFIKPAHVRAALNSNKTDKIDNEEESEKIRTCTEAVKEALKELPVNKDAVNIILSHQFVTGAVRSESEEVMIGGLDNVDASAYENFDYIALGHIHGPQTISGKPGQIIRYCGTPLKYSFSESGQEKSITVLETGAGGKMETRNLPLKPLREMVEIKGTYSQVTERDFYKDTNWQEDYVRITLTDEQDIPDAMARLRSIYKNLMRLDYDNARTRNNWTPEEGGNENIRTPEELIGDFYSRVNGHSMNDNQKAVCKSIFEGLSKKEMAER</sequence>
<keyword evidence="4 7" id="KW-0540">Nuclease</keyword>
<dbReference type="Pfam" id="PF00149">
    <property type="entry name" value="Metallophos"/>
    <property type="match status" value="1"/>
</dbReference>
<comment type="subunit">
    <text evidence="2 7">Heterodimer of SbcC and SbcD.</text>
</comment>
<dbReference type="PANTHER" id="PTHR30337:SF0">
    <property type="entry name" value="NUCLEASE SBCCD SUBUNIT D"/>
    <property type="match status" value="1"/>
</dbReference>
<dbReference type="InterPro" id="IPR041796">
    <property type="entry name" value="Mre11_N"/>
</dbReference>
<dbReference type="PANTHER" id="PTHR30337">
    <property type="entry name" value="COMPONENT OF ATP-DEPENDENT DSDNA EXONUCLEASE"/>
    <property type="match status" value="1"/>
</dbReference>
<dbReference type="GO" id="GO:0006310">
    <property type="term" value="P:DNA recombination"/>
    <property type="evidence" value="ECO:0007669"/>
    <property type="project" value="UniProtKB-KW"/>
</dbReference>
<evidence type="ECO:0000256" key="5">
    <source>
        <dbReference type="ARBA" id="ARBA00022801"/>
    </source>
</evidence>